<name>A0A5J4L4T7_9ZZZZ</name>
<dbReference type="Pfam" id="PF08240">
    <property type="entry name" value="ADH_N"/>
    <property type="match status" value="1"/>
</dbReference>
<dbReference type="PANTHER" id="PTHR43401:SF2">
    <property type="entry name" value="L-THREONINE 3-DEHYDROGENASE"/>
    <property type="match status" value="1"/>
</dbReference>
<dbReference type="PANTHER" id="PTHR43401">
    <property type="entry name" value="L-THREONINE 3-DEHYDROGENASE"/>
    <property type="match status" value="1"/>
</dbReference>
<evidence type="ECO:0000256" key="2">
    <source>
        <dbReference type="ARBA" id="ARBA00022833"/>
    </source>
</evidence>
<gene>
    <name evidence="5" type="ORF">A45J_0222</name>
</gene>
<evidence type="ECO:0000313" key="5">
    <source>
        <dbReference type="EMBL" id="GER92506.1"/>
    </source>
</evidence>
<sequence>MKVAKLYSFSDIRIEDIPVPQIGSYDALIKTKACGICSGDVMPWYIEKKAPVVLGHEPVGEIVELGSALYHYNTPFSVGDKVFVHHHAPCLNCKYCNRGDYVQCNTWKNTKIIPGGISEYILIPETNLKNDTLKLPETMSYEDGTLIEPTACVVKSLKRASIKEGDTILIIGLGVMGQMHVLLAREFGAKKIIGADMIQFRLNKALEFGADHVIDISKENFIDRLKDITNNFMADIVIVGPNSASAMQQGIKAVASGGTVVFFTPARPDEMLTIDPNYIYFRDINIVTSYSCGPDDTKKALRFISKGIVTASKLVTHRFAIEETEKAYRLTAKAKDSLKCIIEFGDRQ</sequence>
<dbReference type="SUPFAM" id="SSF51735">
    <property type="entry name" value="NAD(P)-binding Rossmann-fold domains"/>
    <property type="match status" value="1"/>
</dbReference>
<feature type="domain" description="Enoyl reductase (ER)" evidence="4">
    <location>
        <begin position="7"/>
        <end position="342"/>
    </location>
</feature>
<dbReference type="GO" id="GO:0046872">
    <property type="term" value="F:metal ion binding"/>
    <property type="evidence" value="ECO:0007669"/>
    <property type="project" value="UniProtKB-KW"/>
</dbReference>
<reference evidence="5" key="1">
    <citation type="submission" date="2019-10" db="EMBL/GenBank/DDBJ databases">
        <title>Metagenomic sequencing of thiosulfate-disproportionating enrichment culture.</title>
        <authorList>
            <person name="Umezawa K."/>
            <person name="Kojima H."/>
            <person name="Fukui M."/>
        </authorList>
    </citation>
    <scope>NUCLEOTIDE SEQUENCE</scope>
    <source>
        <strain evidence="5">45J</strain>
    </source>
</reference>
<dbReference type="SUPFAM" id="SSF50129">
    <property type="entry name" value="GroES-like"/>
    <property type="match status" value="1"/>
</dbReference>
<dbReference type="AlphaFoldDB" id="A0A5J4L4T7"/>
<dbReference type="SMART" id="SM00829">
    <property type="entry name" value="PKS_ER"/>
    <property type="match status" value="1"/>
</dbReference>
<dbReference type="Gene3D" id="3.90.180.10">
    <property type="entry name" value="Medium-chain alcohol dehydrogenases, catalytic domain"/>
    <property type="match status" value="1"/>
</dbReference>
<dbReference type="Pfam" id="PF00107">
    <property type="entry name" value="ADH_zinc_N"/>
    <property type="match status" value="1"/>
</dbReference>
<dbReference type="InterPro" id="IPR020843">
    <property type="entry name" value="ER"/>
</dbReference>
<comment type="caution">
    <text evidence="5">The sequence shown here is derived from an EMBL/GenBank/DDBJ whole genome shotgun (WGS) entry which is preliminary data.</text>
</comment>
<evidence type="ECO:0000256" key="3">
    <source>
        <dbReference type="ARBA" id="ARBA00023002"/>
    </source>
</evidence>
<evidence type="ECO:0000256" key="1">
    <source>
        <dbReference type="ARBA" id="ARBA00022723"/>
    </source>
</evidence>
<dbReference type="EMBL" id="BLAB01000001">
    <property type="protein sequence ID" value="GER92506.1"/>
    <property type="molecule type" value="Genomic_DNA"/>
</dbReference>
<evidence type="ECO:0000259" key="4">
    <source>
        <dbReference type="SMART" id="SM00829"/>
    </source>
</evidence>
<dbReference type="CDD" id="cd08235">
    <property type="entry name" value="iditol_2_DH_like"/>
    <property type="match status" value="1"/>
</dbReference>
<organism evidence="5">
    <name type="scientific">hot springs metagenome</name>
    <dbReference type="NCBI Taxonomy" id="433727"/>
    <lineage>
        <taxon>unclassified sequences</taxon>
        <taxon>metagenomes</taxon>
        <taxon>ecological metagenomes</taxon>
    </lineage>
</organism>
<dbReference type="Gene3D" id="3.40.50.720">
    <property type="entry name" value="NAD(P)-binding Rossmann-like Domain"/>
    <property type="match status" value="1"/>
</dbReference>
<proteinExistence type="predicted"/>
<protein>
    <submittedName>
        <fullName evidence="5">Sorbitol dehydrogenase</fullName>
    </submittedName>
</protein>
<keyword evidence="1" id="KW-0479">Metal-binding</keyword>
<accession>A0A5J4L4T7</accession>
<dbReference type="InterPro" id="IPR011032">
    <property type="entry name" value="GroES-like_sf"/>
</dbReference>
<keyword evidence="2" id="KW-0862">Zinc</keyword>
<dbReference type="GO" id="GO:0016491">
    <property type="term" value="F:oxidoreductase activity"/>
    <property type="evidence" value="ECO:0007669"/>
    <property type="project" value="UniProtKB-KW"/>
</dbReference>
<dbReference type="InterPro" id="IPR013149">
    <property type="entry name" value="ADH-like_C"/>
</dbReference>
<keyword evidence="3" id="KW-0560">Oxidoreductase</keyword>
<dbReference type="InterPro" id="IPR036291">
    <property type="entry name" value="NAD(P)-bd_dom_sf"/>
</dbReference>
<dbReference type="InterPro" id="IPR013154">
    <property type="entry name" value="ADH-like_N"/>
</dbReference>
<dbReference type="InterPro" id="IPR050129">
    <property type="entry name" value="Zn_alcohol_dh"/>
</dbReference>